<evidence type="ECO:0000256" key="1">
    <source>
        <dbReference type="SAM" id="Phobius"/>
    </source>
</evidence>
<feature type="transmembrane region" description="Helical" evidence="1">
    <location>
        <begin position="49"/>
        <end position="69"/>
    </location>
</feature>
<organism evidence="2 3">
    <name type="scientific">Edwardsiella anguillarum ET080813</name>
    <dbReference type="NCBI Taxonomy" id="667120"/>
    <lineage>
        <taxon>Bacteria</taxon>
        <taxon>Pseudomonadati</taxon>
        <taxon>Pseudomonadota</taxon>
        <taxon>Gammaproteobacteria</taxon>
        <taxon>Enterobacterales</taxon>
        <taxon>Hafniaceae</taxon>
        <taxon>Edwardsiella</taxon>
    </lineage>
</organism>
<gene>
    <name evidence="2" type="ORF">ETEE_0783</name>
</gene>
<evidence type="ECO:0000313" key="3">
    <source>
        <dbReference type="Proteomes" id="UP000028681"/>
    </source>
</evidence>
<keyword evidence="1" id="KW-1133">Transmembrane helix</keyword>
<keyword evidence="1" id="KW-0812">Transmembrane</keyword>
<protein>
    <submittedName>
        <fullName evidence="2">Uncharacterized protein</fullName>
    </submittedName>
</protein>
<dbReference type="AlphaFoldDB" id="A0A076LNJ8"/>
<evidence type="ECO:0000313" key="2">
    <source>
        <dbReference type="EMBL" id="AIJ07254.1"/>
    </source>
</evidence>
<proteinExistence type="predicted"/>
<dbReference type="KEGG" id="ete:ETEE_0783"/>
<dbReference type="Proteomes" id="UP000028681">
    <property type="component" value="Chromosome"/>
</dbReference>
<feature type="transmembrane region" description="Helical" evidence="1">
    <location>
        <begin position="12"/>
        <end position="37"/>
    </location>
</feature>
<reference evidence="2 3" key="1">
    <citation type="journal article" date="2012" name="PLoS ONE">
        <title>Edwardsiella comparative phylogenomics reveal the new intra/inter-species taxonomic relationships, virulence evolution and niche adaptation mechanisms.</title>
        <authorList>
            <person name="Yang M."/>
            <person name="Lv Y."/>
            <person name="Xiao J."/>
            <person name="Wu H."/>
            <person name="Zheng H."/>
            <person name="Liu Q."/>
            <person name="Zhang Y."/>
            <person name="Wang Q."/>
        </authorList>
    </citation>
    <scope>NUCLEOTIDE SEQUENCE [LARGE SCALE GENOMIC DNA]</scope>
    <source>
        <strain evidence="3">080813</strain>
    </source>
</reference>
<dbReference type="HOGENOM" id="CLU_2522291_0_0_6"/>
<sequence length="84" mass="9316">MLFPCGGAALPLMLYGGGAIIVGRTLNYFLYLFVLVNSFQIFIHNNKTVIARIIGLKNVGVALVFKFNIQNTLSLLSILMMCKY</sequence>
<dbReference type="EMBL" id="CP006664">
    <property type="protein sequence ID" value="AIJ07254.1"/>
    <property type="molecule type" value="Genomic_DNA"/>
</dbReference>
<name>A0A076LNJ8_9GAMM</name>
<accession>A0A076LNJ8</accession>
<keyword evidence="1" id="KW-0472">Membrane</keyword>